<accession>A0A0Q9YWI5</accession>
<sequence>MLLLPLMDATYLEEKATTEQLLAFSHSVRQSPILPAGICVYPQHLSLLRSELRDLPLAWSAAINFPSGTLTDAQIKEQIKQARNLGATELDIVMPYSAFLKEKNMIAVSDFIAMCREQMGNTILLKLILETGEIQDPKMIYELSYLCCEQRVDFIKTSTGKVIEGATLVATANILQAIKEFAAHKQHRVGLKVSGGLKSQAQALEYYEQVKLMLGVDWLTPKLFRIGASHLFKTIAFPEA</sequence>
<dbReference type="Gene3D" id="3.20.20.70">
    <property type="entry name" value="Aldolase class I"/>
    <property type="match status" value="1"/>
</dbReference>
<dbReference type="Proteomes" id="UP000051497">
    <property type="component" value="Unassembled WGS sequence"/>
</dbReference>
<dbReference type="GO" id="GO:0009264">
    <property type="term" value="P:deoxyribonucleotide catabolic process"/>
    <property type="evidence" value="ECO:0007669"/>
    <property type="project" value="UniProtKB-UniRule"/>
</dbReference>
<dbReference type="PANTHER" id="PTHR10889">
    <property type="entry name" value="DEOXYRIBOSE-PHOSPHATE ALDOLASE"/>
    <property type="match status" value="1"/>
</dbReference>
<reference evidence="9" key="2">
    <citation type="journal article" date="2016" name="Genome Announc.">
        <title>Draft Genome Sequences of Two Novel Amoeba-Resistant Intranuclear Bacteria, 'Candidatus Berkiella cookevillensis' and 'Candidatus Berkiella aquae'.</title>
        <authorList>
            <person name="Mehari Y.T."/>
            <person name="Arivett B.A."/>
            <person name="Farone A.L."/>
            <person name="Gunderson J.H."/>
            <person name="Farone M.B."/>
        </authorList>
    </citation>
    <scope>NUCLEOTIDE SEQUENCE</scope>
    <source>
        <strain evidence="9">HT99</strain>
    </source>
</reference>
<dbReference type="AlphaFoldDB" id="A0A0Q9YWI5"/>
<dbReference type="Pfam" id="PF01791">
    <property type="entry name" value="DeoC"/>
    <property type="match status" value="1"/>
</dbReference>
<dbReference type="GO" id="GO:0005737">
    <property type="term" value="C:cytoplasm"/>
    <property type="evidence" value="ECO:0007669"/>
    <property type="project" value="InterPro"/>
</dbReference>
<dbReference type="STRING" id="295108.HT99x_01913"/>
<evidence type="ECO:0000313" key="8">
    <source>
        <dbReference type="EMBL" id="KRG20993.1"/>
    </source>
</evidence>
<keyword evidence="10" id="KW-1185">Reference proteome</keyword>
<dbReference type="RefSeq" id="WP_075066536.1">
    <property type="nucleotide sequence ID" value="NZ_LKAJ02000001.1"/>
</dbReference>
<reference evidence="8" key="1">
    <citation type="submission" date="2015-09" db="EMBL/GenBank/DDBJ databases">
        <title>Draft Genome Sequences of Two Novel Amoeba-resistant Intranuclear Bacteria, Candidatus Berkiella cookevillensis and Candidatus Berkiella aquae.</title>
        <authorList>
            <person name="Mehari Y.T."/>
            <person name="Arivett B.A."/>
            <person name="Farone A.L."/>
            <person name="Gunderson J.H."/>
            <person name="Farone M.B."/>
        </authorList>
    </citation>
    <scope>NUCLEOTIDE SEQUENCE [LARGE SCALE GENOMIC DNA]</scope>
    <source>
        <strain evidence="8">HT99</strain>
    </source>
</reference>
<reference evidence="9" key="3">
    <citation type="submission" date="2021-06" db="EMBL/GenBank/DDBJ databases">
        <title>Genomic Description and Analysis of Intracellular Bacteria, Candidatus Berkiella cookevillensis and Candidatus Berkiella aquae.</title>
        <authorList>
            <person name="Kidane D.T."/>
            <person name="Mehari Y.T."/>
            <person name="Rice F.C."/>
            <person name="Arivett B.A."/>
            <person name="Farone A.L."/>
            <person name="Berk S.G."/>
            <person name="Farone M.B."/>
        </authorList>
    </citation>
    <scope>NUCLEOTIDE SEQUENCE</scope>
    <source>
        <strain evidence="9">HT99</strain>
    </source>
</reference>
<organism evidence="8">
    <name type="scientific">Candidatus Berkiella aquae</name>
    <dbReference type="NCBI Taxonomy" id="295108"/>
    <lineage>
        <taxon>Bacteria</taxon>
        <taxon>Pseudomonadati</taxon>
        <taxon>Pseudomonadota</taxon>
        <taxon>Gammaproteobacteria</taxon>
        <taxon>Candidatus Berkiellales</taxon>
        <taxon>Candidatus Berkiellaceae</taxon>
        <taxon>Candidatus Berkiella</taxon>
    </lineage>
</organism>
<evidence type="ECO:0000256" key="7">
    <source>
        <dbReference type="NCBIfam" id="TIGR00126"/>
    </source>
</evidence>
<evidence type="ECO:0000256" key="4">
    <source>
        <dbReference type="ARBA" id="ARBA00023239"/>
    </source>
</evidence>
<dbReference type="InterPro" id="IPR011343">
    <property type="entry name" value="DeoC"/>
</dbReference>
<evidence type="ECO:0000256" key="5">
    <source>
        <dbReference type="ARBA" id="ARBA00023270"/>
    </source>
</evidence>
<keyword evidence="4 8" id="KW-0456">Lyase</keyword>
<dbReference type="GO" id="GO:0016052">
    <property type="term" value="P:carbohydrate catabolic process"/>
    <property type="evidence" value="ECO:0007669"/>
    <property type="project" value="TreeGrafter"/>
</dbReference>
<dbReference type="EMBL" id="LKAJ02000001">
    <property type="protein sequence ID" value="MCS5710053.1"/>
    <property type="molecule type" value="Genomic_DNA"/>
</dbReference>
<dbReference type="EMBL" id="LKAJ01000007">
    <property type="protein sequence ID" value="KRG20993.1"/>
    <property type="molecule type" value="Genomic_DNA"/>
</dbReference>
<keyword evidence="5" id="KW-0704">Schiff base</keyword>
<gene>
    <name evidence="8" type="primary">deoC</name>
    <name evidence="9" type="ORF">HT99x_001285</name>
    <name evidence="8" type="ORF">HT99x_01913</name>
</gene>
<dbReference type="PIRSF" id="PIRSF001357">
    <property type="entry name" value="DeoC"/>
    <property type="match status" value="1"/>
</dbReference>
<name>A0A0Q9YWI5_9GAMM</name>
<dbReference type="NCBIfam" id="TIGR00126">
    <property type="entry name" value="deoC"/>
    <property type="match status" value="1"/>
</dbReference>
<comment type="similarity">
    <text evidence="2">Belongs to the DeoC/FbaB aldolase family. DeoC type 2 subfamily.</text>
</comment>
<evidence type="ECO:0000256" key="1">
    <source>
        <dbReference type="ARBA" id="ARBA00004816"/>
    </source>
</evidence>
<dbReference type="OrthoDB" id="6579831at2"/>
<dbReference type="SMART" id="SM01133">
    <property type="entry name" value="DeoC"/>
    <property type="match status" value="1"/>
</dbReference>
<dbReference type="GO" id="GO:0004139">
    <property type="term" value="F:deoxyribose-phosphate aldolase activity"/>
    <property type="evidence" value="ECO:0007669"/>
    <property type="project" value="UniProtKB-UniRule"/>
</dbReference>
<comment type="catalytic activity">
    <reaction evidence="6">
        <text>2-deoxy-D-ribose 5-phosphate = D-glyceraldehyde 3-phosphate + acetaldehyde</text>
        <dbReference type="Rhea" id="RHEA:12821"/>
        <dbReference type="ChEBI" id="CHEBI:15343"/>
        <dbReference type="ChEBI" id="CHEBI:59776"/>
        <dbReference type="ChEBI" id="CHEBI:62877"/>
        <dbReference type="EC" id="4.1.2.4"/>
    </reaction>
</comment>
<evidence type="ECO:0000313" key="9">
    <source>
        <dbReference type="EMBL" id="MCS5710053.1"/>
    </source>
</evidence>
<dbReference type="EC" id="4.1.2.4" evidence="3 7"/>
<dbReference type="PANTHER" id="PTHR10889:SF3">
    <property type="entry name" value="DEOXYRIBOSE-PHOSPHATE ALDOLASE"/>
    <property type="match status" value="1"/>
</dbReference>
<dbReference type="InterPro" id="IPR002915">
    <property type="entry name" value="DeoC/FbaB/LacD_aldolase"/>
</dbReference>
<dbReference type="SUPFAM" id="SSF51569">
    <property type="entry name" value="Aldolase"/>
    <property type="match status" value="1"/>
</dbReference>
<evidence type="ECO:0000313" key="10">
    <source>
        <dbReference type="Proteomes" id="UP000051497"/>
    </source>
</evidence>
<comment type="caution">
    <text evidence="8">The sequence shown here is derived from an EMBL/GenBank/DDBJ whole genome shotgun (WGS) entry which is preliminary data.</text>
</comment>
<dbReference type="InterPro" id="IPR013785">
    <property type="entry name" value="Aldolase_TIM"/>
</dbReference>
<comment type="pathway">
    <text evidence="1">Carbohydrate degradation; 2-deoxy-D-ribose 1-phosphate degradation; D-glyceraldehyde 3-phosphate and acetaldehyde from 2-deoxy-alpha-D-ribose 1-phosphate: step 2/2.</text>
</comment>
<evidence type="ECO:0000256" key="2">
    <source>
        <dbReference type="ARBA" id="ARBA00009473"/>
    </source>
</evidence>
<proteinExistence type="inferred from homology"/>
<protein>
    <recommendedName>
        <fullName evidence="3 7">Deoxyribose-phosphate aldolase</fullName>
        <ecNumber evidence="3 7">4.1.2.4</ecNumber>
    </recommendedName>
</protein>
<evidence type="ECO:0000256" key="3">
    <source>
        <dbReference type="ARBA" id="ARBA00012515"/>
    </source>
</evidence>
<evidence type="ECO:0000256" key="6">
    <source>
        <dbReference type="ARBA" id="ARBA00048791"/>
    </source>
</evidence>